<name>A0A4V1IYL8_9FUNG</name>
<organism evidence="2 3">
    <name type="scientific">Piptocephalis cylindrospora</name>
    <dbReference type="NCBI Taxonomy" id="1907219"/>
    <lineage>
        <taxon>Eukaryota</taxon>
        <taxon>Fungi</taxon>
        <taxon>Fungi incertae sedis</taxon>
        <taxon>Zoopagomycota</taxon>
        <taxon>Zoopagomycotina</taxon>
        <taxon>Zoopagomycetes</taxon>
        <taxon>Zoopagales</taxon>
        <taxon>Piptocephalidaceae</taxon>
        <taxon>Piptocephalis</taxon>
    </lineage>
</organism>
<dbReference type="Gene3D" id="3.30.460.10">
    <property type="entry name" value="Beta Polymerase, domain 2"/>
    <property type="match status" value="1"/>
</dbReference>
<dbReference type="EMBL" id="KZ987767">
    <property type="protein sequence ID" value="RKP15009.1"/>
    <property type="molecule type" value="Genomic_DNA"/>
</dbReference>
<dbReference type="GO" id="GO:0090071">
    <property type="term" value="P:negative regulation of ribosome biogenesis"/>
    <property type="evidence" value="ECO:0007669"/>
    <property type="project" value="TreeGrafter"/>
</dbReference>
<dbReference type="SUPFAM" id="SSF81301">
    <property type="entry name" value="Nucleotidyltransferase"/>
    <property type="match status" value="1"/>
</dbReference>
<accession>A0A4V1IYL8</accession>
<comment type="similarity">
    <text evidence="1">Belongs to the Iojap/RsfS family.</text>
</comment>
<keyword evidence="3" id="KW-1185">Reference proteome</keyword>
<dbReference type="GO" id="GO:0017148">
    <property type="term" value="P:negative regulation of translation"/>
    <property type="evidence" value="ECO:0007669"/>
    <property type="project" value="TreeGrafter"/>
</dbReference>
<evidence type="ECO:0000256" key="1">
    <source>
        <dbReference type="ARBA" id="ARBA00010574"/>
    </source>
</evidence>
<dbReference type="PANTHER" id="PTHR21043">
    <property type="entry name" value="IOJAP SUPERFAMILY ORTHOLOG"/>
    <property type="match status" value="1"/>
</dbReference>
<dbReference type="InterPro" id="IPR043519">
    <property type="entry name" value="NT_sf"/>
</dbReference>
<dbReference type="OrthoDB" id="21330at2759"/>
<dbReference type="PANTHER" id="PTHR21043:SF0">
    <property type="entry name" value="MITOCHONDRIAL ASSEMBLY OF RIBOSOMAL LARGE SUBUNIT PROTEIN 1"/>
    <property type="match status" value="1"/>
</dbReference>
<sequence length="293" mass="33075">MSTRFWKPLANLKSLGRGVVPSMSVRAPQHLFRSHGLRYFTSTPPWPLDPLPESERPKAPVEKDWYVDTEYEVPQWRRARPAHEKPGTHDAAEDGAELGSWSVETCKALLETEGAHTVSVVDVRKKADWCQWMIIGEMAGGSRQVISVGESLLRRLKRYRKRVETGAEGMSGEILELPGKAGYGELVLQGREEQDPQWVLLDTGDIMVHLMTPEANRLYDLQGLWEGLAEDPDFSDVEASERAAKIQKAFEAAAKPSGRARMPKCHETPLKWNHFLKGREVLGIVDEPSFRHE</sequence>
<protein>
    <recommendedName>
        <fullName evidence="4">Oligomerization domain-containing protein</fullName>
    </recommendedName>
</protein>
<dbReference type="Proteomes" id="UP000267251">
    <property type="component" value="Unassembled WGS sequence"/>
</dbReference>
<dbReference type="GO" id="GO:0043023">
    <property type="term" value="F:ribosomal large subunit binding"/>
    <property type="evidence" value="ECO:0007669"/>
    <property type="project" value="TreeGrafter"/>
</dbReference>
<evidence type="ECO:0000313" key="2">
    <source>
        <dbReference type="EMBL" id="RKP15009.1"/>
    </source>
</evidence>
<evidence type="ECO:0008006" key="4">
    <source>
        <dbReference type="Google" id="ProtNLM"/>
    </source>
</evidence>
<dbReference type="InterPro" id="IPR004394">
    <property type="entry name" value="Iojap/RsfS/C7orf30"/>
</dbReference>
<proteinExistence type="inferred from homology"/>
<dbReference type="AlphaFoldDB" id="A0A4V1IYL8"/>
<gene>
    <name evidence="2" type="ORF">BJ684DRAFT_14713</name>
</gene>
<evidence type="ECO:0000313" key="3">
    <source>
        <dbReference type="Proteomes" id="UP000267251"/>
    </source>
</evidence>
<dbReference type="Pfam" id="PF02410">
    <property type="entry name" value="RsfS"/>
    <property type="match status" value="1"/>
</dbReference>
<reference evidence="3" key="1">
    <citation type="journal article" date="2018" name="Nat. Microbiol.">
        <title>Leveraging single-cell genomics to expand the fungal tree of life.</title>
        <authorList>
            <person name="Ahrendt S.R."/>
            <person name="Quandt C.A."/>
            <person name="Ciobanu D."/>
            <person name="Clum A."/>
            <person name="Salamov A."/>
            <person name="Andreopoulos B."/>
            <person name="Cheng J.F."/>
            <person name="Woyke T."/>
            <person name="Pelin A."/>
            <person name="Henrissat B."/>
            <person name="Reynolds N.K."/>
            <person name="Benny G.L."/>
            <person name="Smith M.E."/>
            <person name="James T.Y."/>
            <person name="Grigoriev I.V."/>
        </authorList>
    </citation>
    <scope>NUCLEOTIDE SEQUENCE [LARGE SCALE GENOMIC DNA]</scope>
</reference>